<proteinExistence type="predicted"/>
<evidence type="ECO:0000313" key="1">
    <source>
        <dbReference type="EMBL" id="VAW00319.1"/>
    </source>
</evidence>
<dbReference type="AlphaFoldDB" id="A0A3B0SHL3"/>
<dbReference type="EMBL" id="UOEG01000205">
    <property type="protein sequence ID" value="VAW00319.1"/>
    <property type="molecule type" value="Genomic_DNA"/>
</dbReference>
<gene>
    <name evidence="1" type="ORF">MNBD_ALPHA07-846</name>
</gene>
<dbReference type="Pfam" id="PF13591">
    <property type="entry name" value="MerR_2"/>
    <property type="match status" value="1"/>
</dbReference>
<evidence type="ECO:0008006" key="2">
    <source>
        <dbReference type="Google" id="ProtNLM"/>
    </source>
</evidence>
<name>A0A3B0SHL3_9ZZZZ</name>
<protein>
    <recommendedName>
        <fullName evidence="2">MerR family transcriptional regulator</fullName>
    </recommendedName>
</protein>
<reference evidence="1" key="1">
    <citation type="submission" date="2018-06" db="EMBL/GenBank/DDBJ databases">
        <authorList>
            <person name="Zhirakovskaya E."/>
        </authorList>
    </citation>
    <scope>NUCLEOTIDE SEQUENCE</scope>
</reference>
<dbReference type="Gene3D" id="1.10.1660.10">
    <property type="match status" value="1"/>
</dbReference>
<organism evidence="1">
    <name type="scientific">hydrothermal vent metagenome</name>
    <dbReference type="NCBI Taxonomy" id="652676"/>
    <lineage>
        <taxon>unclassified sequences</taxon>
        <taxon>metagenomes</taxon>
        <taxon>ecological metagenomes</taxon>
    </lineage>
</organism>
<accession>A0A3B0SHL3</accession>
<sequence length="104" mass="11901">MIDGLLKDQKTLTLQDVCDQCNLSRDCVVAYIEEGLIEVSGSTVSSWRFSEIHLFHIQKASRLERDLRLNPAGSVLVLELMQEIETLKNQLRCLQRQDDQEPGQ</sequence>